<dbReference type="SUPFAM" id="SSF82714">
    <property type="entry name" value="Multidrug efflux transporter AcrB TolC docking domain, DN and DC subdomains"/>
    <property type="match status" value="2"/>
</dbReference>
<organism evidence="2">
    <name type="scientific">Thermosulfurimonas dismutans</name>
    <dbReference type="NCBI Taxonomy" id="999894"/>
    <lineage>
        <taxon>Bacteria</taxon>
        <taxon>Pseudomonadati</taxon>
        <taxon>Thermodesulfobacteriota</taxon>
        <taxon>Thermodesulfobacteria</taxon>
        <taxon>Thermodesulfobacteriales</taxon>
        <taxon>Thermodesulfobacteriaceae</taxon>
        <taxon>Thermosulfurimonas</taxon>
    </lineage>
</organism>
<dbReference type="PRINTS" id="PR00702">
    <property type="entry name" value="ACRIFLAVINRP"/>
</dbReference>
<dbReference type="SUPFAM" id="SSF82693">
    <property type="entry name" value="Multidrug efflux transporter AcrB pore domain, PN1, PN2, PC1 and PC2 subdomains"/>
    <property type="match status" value="2"/>
</dbReference>
<dbReference type="PANTHER" id="PTHR32063">
    <property type="match status" value="1"/>
</dbReference>
<feature type="transmembrane region" description="Helical" evidence="1">
    <location>
        <begin position="994"/>
        <end position="1020"/>
    </location>
</feature>
<dbReference type="Gene3D" id="3.30.70.1430">
    <property type="entry name" value="Multidrug efflux transporter AcrB pore domain"/>
    <property type="match status" value="2"/>
</dbReference>
<dbReference type="Gene3D" id="3.30.70.1440">
    <property type="entry name" value="Multidrug efflux transporter AcrB pore domain"/>
    <property type="match status" value="1"/>
</dbReference>
<feature type="transmembrane region" description="Helical" evidence="1">
    <location>
        <begin position="963"/>
        <end position="982"/>
    </location>
</feature>
<comment type="caution">
    <text evidence="2">The sequence shown here is derived from an EMBL/GenBank/DDBJ whole genome shotgun (WGS) entry which is preliminary data.</text>
</comment>
<dbReference type="Gene3D" id="1.20.1640.10">
    <property type="entry name" value="Multidrug efflux transporter AcrB transmembrane domain"/>
    <property type="match status" value="2"/>
</dbReference>
<dbReference type="Proteomes" id="UP000886043">
    <property type="component" value="Unassembled WGS sequence"/>
</dbReference>
<evidence type="ECO:0000256" key="1">
    <source>
        <dbReference type="SAM" id="Phobius"/>
    </source>
</evidence>
<dbReference type="GO" id="GO:0042910">
    <property type="term" value="F:xenobiotic transmembrane transporter activity"/>
    <property type="evidence" value="ECO:0007669"/>
    <property type="project" value="TreeGrafter"/>
</dbReference>
<dbReference type="InterPro" id="IPR001036">
    <property type="entry name" value="Acrflvin-R"/>
</dbReference>
<name>A0A7C3H0M6_9BACT</name>
<feature type="transmembrane region" description="Helical" evidence="1">
    <location>
        <begin position="428"/>
        <end position="447"/>
    </location>
</feature>
<gene>
    <name evidence="2" type="ORF">ENJ40_03675</name>
</gene>
<feature type="transmembrane region" description="Helical" evidence="1">
    <location>
        <begin position="517"/>
        <end position="538"/>
    </location>
</feature>
<accession>A0A7C3H0M6</accession>
<dbReference type="AlphaFoldDB" id="A0A7C3H0M6"/>
<dbReference type="SUPFAM" id="SSF82866">
    <property type="entry name" value="Multidrug efflux transporter AcrB transmembrane domain"/>
    <property type="match status" value="2"/>
</dbReference>
<protein>
    <submittedName>
        <fullName evidence="2">Efflux RND transporter permease subunit</fullName>
    </submittedName>
</protein>
<dbReference type="PANTHER" id="PTHR32063:SF33">
    <property type="entry name" value="RND SUPERFAMILY EFFLUX PUMP PERMEASE COMPONENT"/>
    <property type="match status" value="1"/>
</dbReference>
<feature type="transmembrane region" description="Helical" evidence="1">
    <location>
        <begin position="386"/>
        <end position="408"/>
    </location>
</feature>
<proteinExistence type="predicted"/>
<dbReference type="Gene3D" id="3.30.2090.10">
    <property type="entry name" value="Multidrug efflux transporter AcrB TolC docking domain, DN and DC subdomains"/>
    <property type="match status" value="2"/>
</dbReference>
<feature type="transmembrane region" description="Helical" evidence="1">
    <location>
        <begin position="891"/>
        <end position="911"/>
    </location>
</feature>
<dbReference type="GO" id="GO:0005886">
    <property type="term" value="C:plasma membrane"/>
    <property type="evidence" value="ECO:0007669"/>
    <property type="project" value="TreeGrafter"/>
</dbReference>
<keyword evidence="1" id="KW-1133">Transmembrane helix</keyword>
<feature type="transmembrane region" description="Helical" evidence="1">
    <location>
        <begin position="358"/>
        <end position="379"/>
    </location>
</feature>
<feature type="transmembrane region" description="Helical" evidence="1">
    <location>
        <begin position="459"/>
        <end position="479"/>
    </location>
</feature>
<keyword evidence="1" id="KW-0812">Transmembrane</keyword>
<feature type="transmembrane region" description="Helical" evidence="1">
    <location>
        <begin position="331"/>
        <end position="352"/>
    </location>
</feature>
<dbReference type="Pfam" id="PF00873">
    <property type="entry name" value="ACR_tran"/>
    <property type="match status" value="1"/>
</dbReference>
<dbReference type="InterPro" id="IPR027463">
    <property type="entry name" value="AcrB_DN_DC_subdom"/>
</dbReference>
<reference evidence="2" key="1">
    <citation type="journal article" date="2020" name="mSystems">
        <title>Genome- and Community-Level Interaction Insights into Carbon Utilization and Element Cycling Functions of Hydrothermarchaeota in Hydrothermal Sediment.</title>
        <authorList>
            <person name="Zhou Z."/>
            <person name="Liu Y."/>
            <person name="Xu W."/>
            <person name="Pan J."/>
            <person name="Luo Z.H."/>
            <person name="Li M."/>
        </authorList>
    </citation>
    <scope>NUCLEOTIDE SEQUENCE [LARGE SCALE GENOMIC DNA]</scope>
    <source>
        <strain evidence="2">HyVt-483</strain>
    </source>
</reference>
<dbReference type="EMBL" id="DRMH01000042">
    <property type="protein sequence ID" value="HFC97546.1"/>
    <property type="molecule type" value="Genomic_DNA"/>
</dbReference>
<feature type="transmembrane region" description="Helical" evidence="1">
    <location>
        <begin position="12"/>
        <end position="33"/>
    </location>
</feature>
<evidence type="ECO:0000313" key="2">
    <source>
        <dbReference type="EMBL" id="HFC97546.1"/>
    </source>
</evidence>
<dbReference type="Gene3D" id="3.30.70.1320">
    <property type="entry name" value="Multidrug efflux transporter AcrB pore domain like"/>
    <property type="match status" value="1"/>
</dbReference>
<sequence>MRGIISWFVENHVAANLLMIFVLVSGLLTLYTIKTEIIPEVAEDQIVVQVEYRGASPREIEDSVIKPIEEKIAGLSGIKRILSVAREGEGRVIVEVLRGRNVQELLDEVKTQVDSLTTLPREAERPIVKKVVLRTEVLTLALYGDTDRETLKYWAERVKDALLDLPEITEVEYFGLFPREIHIEVPEENLRRYGLSLQEIARRIARESLDLPAGRIKNPHQEYLVRTRGKRYFADEYGDLIIIAGPKGGSIRLRDMARVREELRDSLDYAIYYNGKPATVIEVFRVGRQNALIVAREVKSHLAEIRSLLPPSLHLEIMRDRTEILRARIKLLLKNMAFGMILVTVLLTLFLHLNLSFWVIWGIPTAFAFGLSLMPYFGVSLNMISLFAFILVLGMVVDDAIVIGENIFRHREAGASRFRASVEGTLEVAGPVIFSVLTTMAAFWPLLYGTGAMGKFIRVIPVVVILVLGGSLLEALFILPAHLRGADLPPGEPPLAGALRRFVDGPYRRFLSLALSWRYLTVSLLLALLVVVFSLWLSGRLRFTFFPRVEGNRLYCVLRMPAGTPLEETLKVARRIEAAGVRVVREAERKSGRPLLVYRVISAGATISGPHGGPPEMGSHIAGIEIRLVDAERRPGISTRNLVAAWRRAVGFVPEADSLTFTGEFFSMGKPVSVALSHPDEKTLLLAVRELKRRLSRLRGVYDVEDSLVEGKEELRFRLKPGARNLGITLEDVARTVRSVFYGAEALRFQRGEDEISVLVRYPRRDREDLEVLKKIRLHLPDGREIPLLDVAQPYFAPGYVKLERLNRKRVIYVQAEVNEREITGSEVRRWLRNRVLPELARRYPGLTYSFEGEGREEAQTMRELRKGFLLALVAIYTLIAIPLRSFSQPLIIMLAIPFGVVGAFLGHLLLGYQLSILSFFGIVGLSGVVVNDAIILADLINRLRAEGMEIREAVILSCRRRFRPVILTTITTFFGLLPMIFERSLQARFLIPMAISLAFGVLFATVITLVLIPCSYLILEEISAIIKRRGRR</sequence>
<keyword evidence="1" id="KW-0472">Membrane</keyword>